<feature type="compositionally biased region" description="Pro residues" evidence="1">
    <location>
        <begin position="1"/>
        <end position="12"/>
    </location>
</feature>
<proteinExistence type="predicted"/>
<feature type="non-terminal residue" evidence="2">
    <location>
        <position position="47"/>
    </location>
</feature>
<evidence type="ECO:0000256" key="1">
    <source>
        <dbReference type="SAM" id="MobiDB-lite"/>
    </source>
</evidence>
<sequence>WRAVPTPSPSPAPGSLTRPAVAVGSPVPGREQTVSSARGVSYEHRSG</sequence>
<gene>
    <name evidence="2" type="ORF">AVDCRST_MAG33-2402</name>
</gene>
<evidence type="ECO:0000313" key="2">
    <source>
        <dbReference type="EMBL" id="CAA9569739.1"/>
    </source>
</evidence>
<protein>
    <submittedName>
        <fullName evidence="2">Uncharacterized protein</fullName>
    </submittedName>
</protein>
<dbReference type="AlphaFoldDB" id="A0A6J4V526"/>
<dbReference type="EMBL" id="CADCWK010000277">
    <property type="protein sequence ID" value="CAA9569739.1"/>
    <property type="molecule type" value="Genomic_DNA"/>
</dbReference>
<feature type="non-terminal residue" evidence="2">
    <location>
        <position position="1"/>
    </location>
</feature>
<accession>A0A6J4V526</accession>
<reference evidence="2" key="1">
    <citation type="submission" date="2020-02" db="EMBL/GenBank/DDBJ databases">
        <authorList>
            <person name="Meier V. D."/>
        </authorList>
    </citation>
    <scope>NUCLEOTIDE SEQUENCE</scope>
    <source>
        <strain evidence="2">AVDCRST_MAG33</strain>
    </source>
</reference>
<name>A0A6J4V526_9BACT</name>
<feature type="region of interest" description="Disordered" evidence="1">
    <location>
        <begin position="1"/>
        <end position="47"/>
    </location>
</feature>
<organism evidence="2">
    <name type="scientific">uncultured Thermomicrobiales bacterium</name>
    <dbReference type="NCBI Taxonomy" id="1645740"/>
    <lineage>
        <taxon>Bacteria</taxon>
        <taxon>Pseudomonadati</taxon>
        <taxon>Thermomicrobiota</taxon>
        <taxon>Thermomicrobia</taxon>
        <taxon>Thermomicrobiales</taxon>
        <taxon>environmental samples</taxon>
    </lineage>
</organism>